<keyword evidence="1" id="KW-0614">Plasmid</keyword>
<protein>
    <submittedName>
        <fullName evidence="1">Uncharacterized protein</fullName>
    </submittedName>
</protein>
<name>A0ABY5T432_9SPHN</name>
<sequence>MELLHALLGYLDKLVGSVCVFPVDDDVDRRLHVFEEQYDPVDVDRVTGAGKWEAI</sequence>
<gene>
    <name evidence="1" type="ORF">L1F33_14530</name>
</gene>
<reference evidence="1" key="1">
    <citation type="submission" date="2022-02" db="EMBL/GenBank/DDBJ databases">
        <title>Qipengyuania spongiae sp. nov., isolated from marine sponge.</title>
        <authorList>
            <person name="Li Z."/>
            <person name="Zhang M."/>
        </authorList>
    </citation>
    <scope>NUCLEOTIDE SEQUENCE</scope>
    <source>
        <strain evidence="1">PHS-Z21</strain>
        <plasmid evidence="1">unnamed</plasmid>
    </source>
</reference>
<dbReference type="RefSeq" id="WP_265561595.1">
    <property type="nucleotide sequence ID" value="NZ_CP092472.1"/>
</dbReference>
<organism evidence="1 2">
    <name type="scientific">Qipengyuania spongiae</name>
    <dbReference type="NCBI Taxonomy" id="2909673"/>
    <lineage>
        <taxon>Bacteria</taxon>
        <taxon>Pseudomonadati</taxon>
        <taxon>Pseudomonadota</taxon>
        <taxon>Alphaproteobacteria</taxon>
        <taxon>Sphingomonadales</taxon>
        <taxon>Erythrobacteraceae</taxon>
        <taxon>Qipengyuania</taxon>
    </lineage>
</organism>
<dbReference type="Proteomes" id="UP001065265">
    <property type="component" value="Plasmid unnamed"/>
</dbReference>
<evidence type="ECO:0000313" key="1">
    <source>
        <dbReference type="EMBL" id="UVI40871.1"/>
    </source>
</evidence>
<keyword evidence="2" id="KW-1185">Reference proteome</keyword>
<dbReference type="EMBL" id="CP092472">
    <property type="protein sequence ID" value="UVI40871.1"/>
    <property type="molecule type" value="Genomic_DNA"/>
</dbReference>
<evidence type="ECO:0000313" key="2">
    <source>
        <dbReference type="Proteomes" id="UP001065265"/>
    </source>
</evidence>
<accession>A0ABY5T432</accession>
<geneLocation type="plasmid" evidence="1 2">
    <name>unnamed</name>
</geneLocation>
<proteinExistence type="predicted"/>